<accession>A0AAE3B862</accession>
<dbReference type="AlphaFoldDB" id="A0AAE3B862"/>
<keyword evidence="2" id="KW-1185">Reference proteome</keyword>
<dbReference type="Proteomes" id="UP000732193">
    <property type="component" value="Unassembled WGS sequence"/>
</dbReference>
<protein>
    <submittedName>
        <fullName evidence="1">Helix-turn-helix domain-containing protein</fullName>
    </submittedName>
</protein>
<organism evidence="1 2">
    <name type="scientific">Sulfitobacter geojensis</name>
    <dbReference type="NCBI Taxonomy" id="1342299"/>
    <lineage>
        <taxon>Bacteria</taxon>
        <taxon>Pseudomonadati</taxon>
        <taxon>Pseudomonadota</taxon>
        <taxon>Alphaproteobacteria</taxon>
        <taxon>Rhodobacterales</taxon>
        <taxon>Roseobacteraceae</taxon>
        <taxon>Sulfitobacter</taxon>
    </lineage>
</organism>
<comment type="caution">
    <text evidence="1">The sequence shown here is derived from an EMBL/GenBank/DDBJ whole genome shotgun (WGS) entry which is preliminary data.</text>
</comment>
<sequence length="124" mass="13869">MRLRLLISENKSAAILYSYLAQHMDASCGAVVASQELLGEETGLSRTTLWRASKYLEEVGALVRFTVGGSVYAYALNETEVWKSWDSAKETAAFRTKTLARKSDQPGRVQRRIQVMLKDHGEAE</sequence>
<gene>
    <name evidence="1" type="ORF">JQV55_20655</name>
</gene>
<evidence type="ECO:0000313" key="1">
    <source>
        <dbReference type="EMBL" id="MBM1715992.1"/>
    </source>
</evidence>
<name>A0AAE3B862_9RHOB</name>
<reference evidence="1 2" key="1">
    <citation type="submission" date="2021-01" db="EMBL/GenBank/DDBJ databases">
        <title>Diatom-associated Roseobacters Show Island Model of Population Structure.</title>
        <authorList>
            <person name="Qu L."/>
            <person name="Feng X."/>
            <person name="Chen Y."/>
            <person name="Li L."/>
            <person name="Wang X."/>
            <person name="Hu Z."/>
            <person name="Wang H."/>
            <person name="Luo H."/>
        </authorList>
    </citation>
    <scope>NUCLEOTIDE SEQUENCE [LARGE SCALE GENOMIC DNA]</scope>
    <source>
        <strain evidence="1 2">TR60-84</strain>
    </source>
</reference>
<proteinExistence type="predicted"/>
<evidence type="ECO:0000313" key="2">
    <source>
        <dbReference type="Proteomes" id="UP000732193"/>
    </source>
</evidence>
<dbReference type="EMBL" id="JAFBRM010000017">
    <property type="protein sequence ID" value="MBM1715992.1"/>
    <property type="molecule type" value="Genomic_DNA"/>
</dbReference>